<comment type="similarity">
    <text evidence="1 7">Belongs to the peptidase M16 family.</text>
</comment>
<evidence type="ECO:0000256" key="3">
    <source>
        <dbReference type="ARBA" id="ARBA00022723"/>
    </source>
</evidence>
<keyword evidence="3" id="KW-0479">Metal-binding</keyword>
<dbReference type="PANTHER" id="PTHR43690">
    <property type="entry name" value="NARDILYSIN"/>
    <property type="match status" value="1"/>
</dbReference>
<dbReference type="Pfam" id="PF00675">
    <property type="entry name" value="Peptidase_M16"/>
    <property type="match status" value="1"/>
</dbReference>
<dbReference type="Proteomes" id="UP000762676">
    <property type="component" value="Unassembled WGS sequence"/>
</dbReference>
<dbReference type="EMBL" id="BMAT01004790">
    <property type="protein sequence ID" value="GFR80724.1"/>
    <property type="molecule type" value="Genomic_DNA"/>
</dbReference>
<evidence type="ECO:0000256" key="4">
    <source>
        <dbReference type="ARBA" id="ARBA00022801"/>
    </source>
</evidence>
<organism evidence="10 11">
    <name type="scientific">Elysia marginata</name>
    <dbReference type="NCBI Taxonomy" id="1093978"/>
    <lineage>
        <taxon>Eukaryota</taxon>
        <taxon>Metazoa</taxon>
        <taxon>Spiralia</taxon>
        <taxon>Lophotrochozoa</taxon>
        <taxon>Mollusca</taxon>
        <taxon>Gastropoda</taxon>
        <taxon>Heterobranchia</taxon>
        <taxon>Euthyneura</taxon>
        <taxon>Panpulmonata</taxon>
        <taxon>Sacoglossa</taxon>
        <taxon>Placobranchoidea</taxon>
        <taxon>Plakobranchidae</taxon>
        <taxon>Elysia</taxon>
    </lineage>
</organism>
<dbReference type="PANTHER" id="PTHR43690:SF17">
    <property type="entry name" value="PROTEIN YHJJ"/>
    <property type="match status" value="1"/>
</dbReference>
<dbReference type="GO" id="GO:0046872">
    <property type="term" value="F:metal ion binding"/>
    <property type="evidence" value="ECO:0007669"/>
    <property type="project" value="UniProtKB-KW"/>
</dbReference>
<dbReference type="SUPFAM" id="SSF63411">
    <property type="entry name" value="LuxS/MPP-like metallohydrolase"/>
    <property type="match status" value="4"/>
</dbReference>
<dbReference type="PROSITE" id="PS00143">
    <property type="entry name" value="INSULINASE"/>
    <property type="match status" value="1"/>
</dbReference>
<evidence type="ECO:0000259" key="9">
    <source>
        <dbReference type="Pfam" id="PF05193"/>
    </source>
</evidence>
<accession>A0AAV4G620</accession>
<evidence type="ECO:0000313" key="10">
    <source>
        <dbReference type="EMBL" id="GFR80724.1"/>
    </source>
</evidence>
<evidence type="ECO:0000256" key="1">
    <source>
        <dbReference type="ARBA" id="ARBA00007261"/>
    </source>
</evidence>
<dbReference type="InterPro" id="IPR007863">
    <property type="entry name" value="Peptidase_M16_C"/>
</dbReference>
<evidence type="ECO:0000256" key="7">
    <source>
        <dbReference type="RuleBase" id="RU004447"/>
    </source>
</evidence>
<evidence type="ECO:0000256" key="2">
    <source>
        <dbReference type="ARBA" id="ARBA00022670"/>
    </source>
</evidence>
<sequence>MSCEHFEKTQKHVDKNGYEYTTITNDPTGLRLYKLKNGLTVYLAKNDNEPKIQTYIAVRAGSVYDPKDNTGLAHYLEHMLFKGTSKFGTTDWDKEKVLLQKISDLFEKHKAEKESKEKMAIYSTIDSLSLEASKISIANEYDKMMSFTGATGTNAHTSDEETVYENKIPSNELDRWIKIERERFGELVLRLFHTELEAVYEEFNRSQDSGRSRLYRKTLEALFPNHPYGQQPTIGYPEHLKNPSMVAIHDYFDKYYVPNNMAIVLVGELDFDTTIKKIDDAFGTLLPAEVSYPERPKEQPITSPIKVEITGPESEYMTLSYRSDGIGSEDELYLRMISKMLSNEKAGLIDINLNQKQNVLIAGVHTNFQNDYGYIQLYVRPKAGQTLEEAKQLLLDQIEILKKGAFEDWLPQAVINSYKLSTIRNFEDASSLASAYYNAFVHFQSWEDRLALIDKGSKLSKDDIVAYANRFFGDNYVEGHKLQGKATGLVKIDKPTISPIKLNRGEQSGFLKEVSEIETLDIQPVFLNFKEAIHREKASNGMDIAYIKNKRNDLSTLEIITEVGSDHIRELPLAEKYFQLLGTDKYSAEDIQKEFYKIGIDYSMGSSGKRSYISLSGLDENLEKGLKLLNHLLSNPVIDKEAYDKLIQNISQKRNLWLSNKSAILFYGLKNYSLHGENSKLRDIATLKQLREKNPQDLVDLVTGLREYPQRAFYYGKDPQNATEIVGKSYQHTDTLKPQPERKEYPYSKQDKRIYFSQYDMVQAQFLLLSLGDELDIDKMAYAWVFNNYFGKGLSSIIFQEMRESKSLAYSAQSSYEMASEPKERDIISAYVGTQADKLPEAIRSIEELMTGRFPKNMEQFNFSKQQVLKYIATQRITKSGVFWNYQSMKDMGIDYDIREQVYKKVQEMTFDDLKQFYQNEIANKKYTILIIGDKKDINMSAIKDYGNVKTLDAHYLFNFEK</sequence>
<keyword evidence="5" id="KW-0862">Zinc</keyword>
<keyword evidence="4" id="KW-0378">Hydrolase</keyword>
<keyword evidence="11" id="KW-1185">Reference proteome</keyword>
<name>A0AAV4G620_9GAST</name>
<reference evidence="10 11" key="1">
    <citation type="journal article" date="2021" name="Elife">
        <title>Chloroplast acquisition without the gene transfer in kleptoplastic sea slugs, Plakobranchus ocellatus.</title>
        <authorList>
            <person name="Maeda T."/>
            <person name="Takahashi S."/>
            <person name="Yoshida T."/>
            <person name="Shimamura S."/>
            <person name="Takaki Y."/>
            <person name="Nagai Y."/>
            <person name="Toyoda A."/>
            <person name="Suzuki Y."/>
            <person name="Arimoto A."/>
            <person name="Ishii H."/>
            <person name="Satoh N."/>
            <person name="Nishiyama T."/>
            <person name="Hasebe M."/>
            <person name="Maruyama T."/>
            <person name="Minagawa J."/>
            <person name="Obokata J."/>
            <person name="Shigenobu S."/>
        </authorList>
    </citation>
    <scope>NUCLEOTIDE SEQUENCE [LARGE SCALE GENOMIC DNA]</scope>
</reference>
<feature type="domain" description="Peptidase M16 N-terminal" evidence="8">
    <location>
        <begin position="42"/>
        <end position="87"/>
    </location>
</feature>
<dbReference type="InterPro" id="IPR011765">
    <property type="entry name" value="Pept_M16_N"/>
</dbReference>
<dbReference type="InterPro" id="IPR001431">
    <property type="entry name" value="Pept_M16_Zn_BS"/>
</dbReference>
<protein>
    <submittedName>
        <fullName evidence="10">Peptidase M16</fullName>
    </submittedName>
</protein>
<dbReference type="GO" id="GO:0004222">
    <property type="term" value="F:metalloendopeptidase activity"/>
    <property type="evidence" value="ECO:0007669"/>
    <property type="project" value="InterPro"/>
</dbReference>
<feature type="domain" description="Peptidase M16 C-terminal" evidence="9">
    <location>
        <begin position="727"/>
        <end position="848"/>
    </location>
</feature>
<keyword evidence="2" id="KW-0645">Protease</keyword>
<dbReference type="GO" id="GO:0006508">
    <property type="term" value="P:proteolysis"/>
    <property type="evidence" value="ECO:0007669"/>
    <property type="project" value="UniProtKB-KW"/>
</dbReference>
<proteinExistence type="inferred from homology"/>
<evidence type="ECO:0000259" key="8">
    <source>
        <dbReference type="Pfam" id="PF00675"/>
    </source>
</evidence>
<feature type="domain" description="Peptidase M16 C-terminal" evidence="9">
    <location>
        <begin position="248"/>
        <end position="410"/>
    </location>
</feature>
<dbReference type="AlphaFoldDB" id="A0AAV4G620"/>
<dbReference type="Pfam" id="PF05193">
    <property type="entry name" value="Peptidase_M16_C"/>
    <property type="match status" value="2"/>
</dbReference>
<comment type="caution">
    <text evidence="10">The sequence shown here is derived from an EMBL/GenBank/DDBJ whole genome shotgun (WGS) entry which is preliminary data.</text>
</comment>
<evidence type="ECO:0000313" key="11">
    <source>
        <dbReference type="Proteomes" id="UP000762676"/>
    </source>
</evidence>
<keyword evidence="6" id="KW-0482">Metalloprotease</keyword>
<dbReference type="InterPro" id="IPR050626">
    <property type="entry name" value="Peptidase_M16"/>
</dbReference>
<gene>
    <name evidence="10" type="ORF">ElyMa_002323200</name>
</gene>
<dbReference type="InterPro" id="IPR011249">
    <property type="entry name" value="Metalloenz_LuxS/M16"/>
</dbReference>
<dbReference type="Gene3D" id="3.30.830.10">
    <property type="entry name" value="Metalloenzyme, LuxS/M16 peptidase-like"/>
    <property type="match status" value="4"/>
</dbReference>
<evidence type="ECO:0000256" key="5">
    <source>
        <dbReference type="ARBA" id="ARBA00022833"/>
    </source>
</evidence>
<evidence type="ECO:0000256" key="6">
    <source>
        <dbReference type="ARBA" id="ARBA00023049"/>
    </source>
</evidence>